<reference evidence="2 3" key="1">
    <citation type="submission" date="2020-04" db="EMBL/GenBank/DDBJ databases">
        <title>Acinetobacter Taxon 24.</title>
        <authorList>
            <person name="Nemec A."/>
            <person name="Radolfova-Krizova L."/>
            <person name="Higgins P.G."/>
            <person name="Spanelova P."/>
        </authorList>
    </citation>
    <scope>NUCLEOTIDE SEQUENCE [LARGE SCALE GENOMIC DNA]</scope>
    <source>
        <strain evidence="2 3">ANC 4279</strain>
    </source>
</reference>
<accession>A0ABX1UZM3</accession>
<dbReference type="Proteomes" id="UP000546536">
    <property type="component" value="Unassembled WGS sequence"/>
</dbReference>
<protein>
    <submittedName>
        <fullName evidence="2">Uncharacterized protein</fullName>
    </submittedName>
</protein>
<keyword evidence="1" id="KW-1133">Transmembrane helix</keyword>
<evidence type="ECO:0000313" key="3">
    <source>
        <dbReference type="Proteomes" id="UP000546536"/>
    </source>
</evidence>
<feature type="transmembrane region" description="Helical" evidence="1">
    <location>
        <begin position="48"/>
        <end position="65"/>
    </location>
</feature>
<comment type="caution">
    <text evidence="2">The sequence shown here is derived from an EMBL/GenBank/DDBJ whole genome shotgun (WGS) entry which is preliminary data.</text>
</comment>
<evidence type="ECO:0000256" key="1">
    <source>
        <dbReference type="SAM" id="Phobius"/>
    </source>
</evidence>
<organism evidence="2 3">
    <name type="scientific">Acinetobacter terrae</name>
    <dbReference type="NCBI Taxonomy" id="2731247"/>
    <lineage>
        <taxon>Bacteria</taxon>
        <taxon>Pseudomonadati</taxon>
        <taxon>Pseudomonadota</taxon>
        <taxon>Gammaproteobacteria</taxon>
        <taxon>Moraxellales</taxon>
        <taxon>Moraxellaceae</taxon>
        <taxon>Acinetobacter</taxon>
        <taxon>Acinetobacter Taxon 24</taxon>
    </lineage>
</organism>
<keyword evidence="1" id="KW-0472">Membrane</keyword>
<dbReference type="EMBL" id="JABERG010000001">
    <property type="protein sequence ID" value="NNH86213.1"/>
    <property type="molecule type" value="Genomic_DNA"/>
</dbReference>
<name>A0ABX1UZM3_9GAMM</name>
<proteinExistence type="predicted"/>
<dbReference type="RefSeq" id="WP_171543477.1">
    <property type="nucleotide sequence ID" value="NZ_JABERG010000001.1"/>
</dbReference>
<evidence type="ECO:0000313" key="2">
    <source>
        <dbReference type="EMBL" id="NNH86213.1"/>
    </source>
</evidence>
<keyword evidence="3" id="KW-1185">Reference proteome</keyword>
<sequence length="94" mass="10346">MNQIPSHSQTPEFDTNKSQTTAILYQQPTFAEQRTSIKDSVKAVLKDLAAISLVLVTIGSVVLTVRSCADDVDRQEQNAVKHQLQFQTSNGGTR</sequence>
<keyword evidence="1" id="KW-0812">Transmembrane</keyword>
<gene>
    <name evidence="2" type="ORF">HLH13_00495</name>
</gene>